<feature type="compositionally biased region" description="Polar residues" evidence="1">
    <location>
        <begin position="132"/>
        <end position="147"/>
    </location>
</feature>
<sequence length="399" mass="42786">DENGKDQGINIRQKVKEMVEFAQDDDRLREERKKAKKNKDKYIGVSSDSVGGFRYSEYWAALGKDWQSTSAFPNTKCALKELRSPSRMLCYHFCFSSDSDEEKSRRGKSPKAEFKDEEETVTTKHIHIAQATEITTIRQKRSANPSKTIDLGAAAHYTGDKASPEQNSAAHPAQPTTKAAVPSGSKSSNDLVDLLFDGASQPASTGGSSDPFGGFADFSSPAASASFPSSQGTATSGNGDFGDWSAFNQASPCASAPSGELFSSTAQQPALELFSGSQPAPGQPPAASNSMDLFDLMGPSQTTMTASQSMNFSMMSSNSVGVSLPMSRSQPLQSVNPMMPKPNSLYNARTEIVQKNASKTLPSTWSDPSVNISLDNLVPGMQPSKPQQPSLNTMMQQQS</sequence>
<dbReference type="PANTHER" id="PTHR12276:SF45">
    <property type="entry name" value="CLATHRIN INTERACTOR 1"/>
    <property type="match status" value="1"/>
</dbReference>
<dbReference type="OrthoDB" id="4033880at2759"/>
<gene>
    <name evidence="3" type="primary">Clint1</name>
    <name evidence="3" type="ORF">OXYMAD_R03670</name>
</gene>
<evidence type="ECO:0000256" key="1">
    <source>
        <dbReference type="SAM" id="MobiDB-lite"/>
    </source>
</evidence>
<protein>
    <submittedName>
        <fullName evidence="3">EPN4 protein</fullName>
    </submittedName>
</protein>
<feature type="compositionally biased region" description="Polar residues" evidence="1">
    <location>
        <begin position="164"/>
        <end position="177"/>
    </location>
</feature>
<feature type="compositionally biased region" description="Low complexity" evidence="1">
    <location>
        <begin position="275"/>
        <end position="288"/>
    </location>
</feature>
<dbReference type="Gene3D" id="1.25.40.90">
    <property type="match status" value="1"/>
</dbReference>
<feature type="compositionally biased region" description="Low complexity" evidence="1">
    <location>
        <begin position="212"/>
        <end position="230"/>
    </location>
</feature>
<dbReference type="GO" id="GO:0005886">
    <property type="term" value="C:plasma membrane"/>
    <property type="evidence" value="ECO:0007669"/>
    <property type="project" value="TreeGrafter"/>
</dbReference>
<dbReference type="PANTHER" id="PTHR12276">
    <property type="entry name" value="EPSIN/ENT-RELATED"/>
    <property type="match status" value="1"/>
</dbReference>
<feature type="non-terminal residue" evidence="3">
    <location>
        <position position="1"/>
    </location>
</feature>
<dbReference type="GO" id="GO:0006897">
    <property type="term" value="P:endocytosis"/>
    <property type="evidence" value="ECO:0007669"/>
    <property type="project" value="TreeGrafter"/>
</dbReference>
<feature type="region of interest" description="Disordered" evidence="1">
    <location>
        <begin position="97"/>
        <end position="302"/>
    </location>
</feature>
<feature type="region of interest" description="Disordered" evidence="1">
    <location>
        <begin position="318"/>
        <end position="343"/>
    </location>
</feature>
<keyword evidence="4" id="KW-1185">Reference proteome</keyword>
<dbReference type="SUPFAM" id="SSF48464">
    <property type="entry name" value="ENTH/VHS domain"/>
    <property type="match status" value="1"/>
</dbReference>
<feature type="compositionally biased region" description="Polar residues" evidence="1">
    <location>
        <begin position="384"/>
        <end position="399"/>
    </location>
</feature>
<dbReference type="EMBL" id="VYZR01021906">
    <property type="protein sequence ID" value="NXR98247.1"/>
    <property type="molecule type" value="Genomic_DNA"/>
</dbReference>
<dbReference type="GO" id="GO:0005768">
    <property type="term" value="C:endosome"/>
    <property type="evidence" value="ECO:0007669"/>
    <property type="project" value="TreeGrafter"/>
</dbReference>
<feature type="compositionally biased region" description="Polar residues" evidence="1">
    <location>
        <begin position="326"/>
        <end position="336"/>
    </location>
</feature>
<dbReference type="Proteomes" id="UP000570288">
    <property type="component" value="Unassembled WGS sequence"/>
</dbReference>
<dbReference type="GO" id="GO:0030276">
    <property type="term" value="F:clathrin binding"/>
    <property type="evidence" value="ECO:0007669"/>
    <property type="project" value="TreeGrafter"/>
</dbReference>
<feature type="region of interest" description="Disordered" evidence="1">
    <location>
        <begin position="358"/>
        <end position="399"/>
    </location>
</feature>
<feature type="compositionally biased region" description="Polar residues" evidence="1">
    <location>
        <begin position="358"/>
        <end position="374"/>
    </location>
</feature>
<accession>A0A7L2QPV4</accession>
<evidence type="ECO:0000313" key="4">
    <source>
        <dbReference type="Proteomes" id="UP000570288"/>
    </source>
</evidence>
<evidence type="ECO:0000313" key="3">
    <source>
        <dbReference type="EMBL" id="NXR98247.1"/>
    </source>
</evidence>
<evidence type="ECO:0000259" key="2">
    <source>
        <dbReference type="PROSITE" id="PS50942"/>
    </source>
</evidence>
<dbReference type="InterPro" id="IPR013809">
    <property type="entry name" value="ENTH"/>
</dbReference>
<dbReference type="PROSITE" id="PS50942">
    <property type="entry name" value="ENTH"/>
    <property type="match status" value="1"/>
</dbReference>
<dbReference type="AlphaFoldDB" id="A0A7L2QPV4"/>
<name>A0A7L2QPV4_9PASS</name>
<comment type="caution">
    <text evidence="3">The sequence shown here is derived from an EMBL/GenBank/DDBJ whole genome shotgun (WGS) entry which is preliminary data.</text>
</comment>
<organism evidence="3 4">
    <name type="scientific">Oxylabes madagascariensis</name>
    <name type="common">white-throated Oxylabes</name>
    <dbReference type="NCBI Taxonomy" id="98144"/>
    <lineage>
        <taxon>Eukaryota</taxon>
        <taxon>Metazoa</taxon>
        <taxon>Chordata</taxon>
        <taxon>Craniata</taxon>
        <taxon>Vertebrata</taxon>
        <taxon>Euteleostomi</taxon>
        <taxon>Archelosauria</taxon>
        <taxon>Archosauria</taxon>
        <taxon>Dinosauria</taxon>
        <taxon>Saurischia</taxon>
        <taxon>Theropoda</taxon>
        <taxon>Coelurosauria</taxon>
        <taxon>Aves</taxon>
        <taxon>Neognathae</taxon>
        <taxon>Neoaves</taxon>
        <taxon>Telluraves</taxon>
        <taxon>Australaves</taxon>
        <taxon>Passeriformes</taxon>
        <taxon>Sylvioidea</taxon>
        <taxon>Timaliidae</taxon>
        <taxon>Oxylabes</taxon>
    </lineage>
</organism>
<dbReference type="GO" id="GO:0030125">
    <property type="term" value="C:clathrin vesicle coat"/>
    <property type="evidence" value="ECO:0007669"/>
    <property type="project" value="TreeGrafter"/>
</dbReference>
<dbReference type="GO" id="GO:0005543">
    <property type="term" value="F:phospholipid binding"/>
    <property type="evidence" value="ECO:0007669"/>
    <property type="project" value="TreeGrafter"/>
</dbReference>
<reference evidence="3 4" key="1">
    <citation type="submission" date="2019-09" db="EMBL/GenBank/DDBJ databases">
        <title>Bird 10,000 Genomes (B10K) Project - Family phase.</title>
        <authorList>
            <person name="Zhang G."/>
        </authorList>
    </citation>
    <scope>NUCLEOTIDE SEQUENCE [LARGE SCALE GENOMIC DNA]</scope>
    <source>
        <strain evidence="3">B10K-DU-002-81</strain>
    </source>
</reference>
<proteinExistence type="predicted"/>
<dbReference type="InterPro" id="IPR008942">
    <property type="entry name" value="ENTH_VHS"/>
</dbReference>
<feature type="domain" description="ENTH" evidence="2">
    <location>
        <begin position="1"/>
        <end position="32"/>
    </location>
</feature>
<feature type="non-terminal residue" evidence="3">
    <location>
        <position position="399"/>
    </location>
</feature>